<dbReference type="InterPro" id="IPR036390">
    <property type="entry name" value="WH_DNA-bd_sf"/>
</dbReference>
<feature type="domain" description="HTH gntR-type" evidence="4">
    <location>
        <begin position="8"/>
        <end position="76"/>
    </location>
</feature>
<dbReference type="Proteomes" id="UP000003240">
    <property type="component" value="Unassembled WGS sequence"/>
</dbReference>
<dbReference type="PRINTS" id="PR00035">
    <property type="entry name" value="HTHGNTR"/>
</dbReference>
<name>F7NLP3_9FIRM</name>
<dbReference type="InterPro" id="IPR000524">
    <property type="entry name" value="Tscrpt_reg_HTH_GntR"/>
</dbReference>
<dbReference type="STRING" id="1009370.ALO_15087"/>
<dbReference type="AlphaFoldDB" id="F7NLP3"/>
<dbReference type="PANTHER" id="PTHR44846:SF1">
    <property type="entry name" value="MANNOSYL-D-GLYCERATE TRANSPORT_METABOLISM SYSTEM REPRESSOR MNGR-RELATED"/>
    <property type="match status" value="1"/>
</dbReference>
<dbReference type="SMART" id="SM00345">
    <property type="entry name" value="HTH_GNTR"/>
    <property type="match status" value="1"/>
</dbReference>
<evidence type="ECO:0000256" key="3">
    <source>
        <dbReference type="ARBA" id="ARBA00023163"/>
    </source>
</evidence>
<dbReference type="CDD" id="cd07377">
    <property type="entry name" value="WHTH_GntR"/>
    <property type="match status" value="1"/>
</dbReference>
<dbReference type="InterPro" id="IPR036388">
    <property type="entry name" value="WH-like_DNA-bd_sf"/>
</dbReference>
<keyword evidence="3" id="KW-0804">Transcription</keyword>
<evidence type="ECO:0000313" key="6">
    <source>
        <dbReference type="Proteomes" id="UP000003240"/>
    </source>
</evidence>
<dbReference type="GO" id="GO:0003700">
    <property type="term" value="F:DNA-binding transcription factor activity"/>
    <property type="evidence" value="ECO:0007669"/>
    <property type="project" value="InterPro"/>
</dbReference>
<evidence type="ECO:0000256" key="2">
    <source>
        <dbReference type="ARBA" id="ARBA00023125"/>
    </source>
</evidence>
<reference evidence="5 6" key="1">
    <citation type="journal article" date="2011" name="EMBO J.">
        <title>Structural diversity of bacterial flagellar motors.</title>
        <authorList>
            <person name="Chen S."/>
            <person name="Beeby M."/>
            <person name="Murphy G.E."/>
            <person name="Leadbetter J.R."/>
            <person name="Hendrixson D.R."/>
            <person name="Briegel A."/>
            <person name="Li Z."/>
            <person name="Shi J."/>
            <person name="Tocheva E.I."/>
            <person name="Muller A."/>
            <person name="Dobro M.J."/>
            <person name="Jensen G.J."/>
        </authorList>
    </citation>
    <scope>NUCLEOTIDE SEQUENCE [LARGE SCALE GENOMIC DNA]</scope>
    <source>
        <strain evidence="5 6">DSM 6540</strain>
    </source>
</reference>
<dbReference type="Gene3D" id="1.10.10.10">
    <property type="entry name" value="Winged helix-like DNA-binding domain superfamily/Winged helix DNA-binding domain"/>
    <property type="match status" value="1"/>
</dbReference>
<dbReference type="Gene3D" id="3.40.1410.10">
    <property type="entry name" value="Chorismate lyase-like"/>
    <property type="match status" value="1"/>
</dbReference>
<evidence type="ECO:0000259" key="4">
    <source>
        <dbReference type="PROSITE" id="PS50949"/>
    </source>
</evidence>
<evidence type="ECO:0000256" key="1">
    <source>
        <dbReference type="ARBA" id="ARBA00023015"/>
    </source>
</evidence>
<sequence>MKIRQNLIPVYYRLAEDIRLAIESGKLKDGDMLPTEGQLGENYGISRMTVRQGLSLLAEAGLIATVKGKGTFVTRLRLNKLVIDLHQNADGNPFRYRLVGVKLGREDHEAVRQLGLTAGAKVILLKRLLYQNEQAVAVEEKWLPYLRGKPLLETQLEYADFPEVVAKHQDSVPVRNDAILSVGSLSVEQAALLGEEPGSPALLIRQVIYSRDDQPLGISYMVCHKERFQLKATSYSAISR</sequence>
<keyword evidence="6" id="KW-1185">Reference proteome</keyword>
<dbReference type="PANTHER" id="PTHR44846">
    <property type="entry name" value="MANNOSYL-D-GLYCERATE TRANSPORT/METABOLISM SYSTEM REPRESSOR MNGR-RELATED"/>
    <property type="match status" value="1"/>
</dbReference>
<organism evidence="5 6">
    <name type="scientific">Acetonema longum DSM 6540</name>
    <dbReference type="NCBI Taxonomy" id="1009370"/>
    <lineage>
        <taxon>Bacteria</taxon>
        <taxon>Bacillati</taxon>
        <taxon>Bacillota</taxon>
        <taxon>Negativicutes</taxon>
        <taxon>Acetonemataceae</taxon>
        <taxon>Acetonema</taxon>
    </lineage>
</organism>
<dbReference type="PROSITE" id="PS50949">
    <property type="entry name" value="HTH_GNTR"/>
    <property type="match status" value="1"/>
</dbReference>
<dbReference type="SUPFAM" id="SSF64288">
    <property type="entry name" value="Chorismate lyase-like"/>
    <property type="match status" value="1"/>
</dbReference>
<dbReference type="InterPro" id="IPR050679">
    <property type="entry name" value="Bact_HTH_transcr_reg"/>
</dbReference>
<keyword evidence="1" id="KW-0805">Transcription regulation</keyword>
<dbReference type="Pfam" id="PF07702">
    <property type="entry name" value="UTRA"/>
    <property type="match status" value="1"/>
</dbReference>
<dbReference type="SMART" id="SM00866">
    <property type="entry name" value="UTRA"/>
    <property type="match status" value="1"/>
</dbReference>
<dbReference type="GO" id="GO:0045892">
    <property type="term" value="P:negative regulation of DNA-templated transcription"/>
    <property type="evidence" value="ECO:0007669"/>
    <property type="project" value="TreeGrafter"/>
</dbReference>
<dbReference type="Pfam" id="PF00392">
    <property type="entry name" value="GntR"/>
    <property type="match status" value="1"/>
</dbReference>
<keyword evidence="2" id="KW-0238">DNA-binding</keyword>
<comment type="caution">
    <text evidence="5">The sequence shown here is derived from an EMBL/GenBank/DDBJ whole genome shotgun (WGS) entry which is preliminary data.</text>
</comment>
<accession>F7NLP3</accession>
<dbReference type="GO" id="GO:0003677">
    <property type="term" value="F:DNA binding"/>
    <property type="evidence" value="ECO:0007669"/>
    <property type="project" value="UniProtKB-KW"/>
</dbReference>
<dbReference type="EMBL" id="AFGF01000144">
    <property type="protein sequence ID" value="EGO62984.1"/>
    <property type="molecule type" value="Genomic_DNA"/>
</dbReference>
<dbReference type="RefSeq" id="WP_004097052.1">
    <property type="nucleotide sequence ID" value="NZ_AFGF01000144.1"/>
</dbReference>
<dbReference type="InterPro" id="IPR011663">
    <property type="entry name" value="UTRA"/>
</dbReference>
<dbReference type="OrthoDB" id="9799482at2"/>
<protein>
    <submittedName>
        <fullName evidence="5">GntR family transcriptional regulator</fullName>
    </submittedName>
</protein>
<dbReference type="InterPro" id="IPR028978">
    <property type="entry name" value="Chorismate_lyase_/UTRA_dom_sf"/>
</dbReference>
<evidence type="ECO:0000313" key="5">
    <source>
        <dbReference type="EMBL" id="EGO62984.1"/>
    </source>
</evidence>
<proteinExistence type="predicted"/>
<dbReference type="eggNOG" id="COG2188">
    <property type="taxonomic scope" value="Bacteria"/>
</dbReference>
<dbReference type="SUPFAM" id="SSF46785">
    <property type="entry name" value="Winged helix' DNA-binding domain"/>
    <property type="match status" value="1"/>
</dbReference>
<gene>
    <name evidence="5" type="ORF">ALO_15087</name>
</gene>